<dbReference type="RefSeq" id="WP_171558596.1">
    <property type="nucleotide sequence ID" value="NZ_JABFCS010000001.1"/>
</dbReference>
<dbReference type="EMBL" id="JABFCS010000001">
    <property type="protein sequence ID" value="NNU43409.1"/>
    <property type="molecule type" value="Genomic_DNA"/>
</dbReference>
<protein>
    <submittedName>
        <fullName evidence="1">Uncharacterized protein</fullName>
    </submittedName>
</protein>
<gene>
    <name evidence="1" type="ORF">HK415_09940</name>
</gene>
<proteinExistence type="predicted"/>
<dbReference type="Proteomes" id="UP000552954">
    <property type="component" value="Unassembled WGS sequence"/>
</dbReference>
<dbReference type="AlphaFoldDB" id="A0A849KNQ5"/>
<sequence length="63" mass="7406">MGKDIYTADDELDLSREWQNLAADREGFRAWLEKERPHLLRSYDADFLANAVERAREPVQGNR</sequence>
<comment type="caution">
    <text evidence="1">The sequence shown here is derived from an EMBL/GenBank/DDBJ whole genome shotgun (WGS) entry which is preliminary data.</text>
</comment>
<name>A0A849KNQ5_9BURK</name>
<reference evidence="1 2" key="1">
    <citation type="submission" date="2020-05" db="EMBL/GenBank/DDBJ databases">
        <authorList>
            <person name="Khan S.A."/>
            <person name="Jeon C.O."/>
            <person name="Chun B.H."/>
        </authorList>
    </citation>
    <scope>NUCLEOTIDE SEQUENCE [LARGE SCALE GENOMIC DNA]</scope>
    <source>
        <strain evidence="1 2">B156</strain>
    </source>
</reference>
<accession>A0A849KNQ5</accession>
<reference evidence="1 2" key="2">
    <citation type="submission" date="2020-06" db="EMBL/GenBank/DDBJ databases">
        <title>Ramlibacter rhizophilus sp. nov., isolated from rhizosphere soil of national flower Mugunghwa from South Korea.</title>
        <authorList>
            <person name="Zheng-Fei Y."/>
            <person name="Huan T."/>
        </authorList>
    </citation>
    <scope>NUCLEOTIDE SEQUENCE [LARGE SCALE GENOMIC DNA]</scope>
    <source>
        <strain evidence="1 2">B156</strain>
    </source>
</reference>
<keyword evidence="2" id="KW-1185">Reference proteome</keyword>
<organism evidence="1 2">
    <name type="scientific">Ramlibacter montanisoli</name>
    <dbReference type="NCBI Taxonomy" id="2732512"/>
    <lineage>
        <taxon>Bacteria</taxon>
        <taxon>Pseudomonadati</taxon>
        <taxon>Pseudomonadota</taxon>
        <taxon>Betaproteobacteria</taxon>
        <taxon>Burkholderiales</taxon>
        <taxon>Comamonadaceae</taxon>
        <taxon>Ramlibacter</taxon>
    </lineage>
</organism>
<evidence type="ECO:0000313" key="2">
    <source>
        <dbReference type="Proteomes" id="UP000552954"/>
    </source>
</evidence>
<evidence type="ECO:0000313" key="1">
    <source>
        <dbReference type="EMBL" id="NNU43409.1"/>
    </source>
</evidence>